<comment type="caution">
    <text evidence="4">The sequence shown here is derived from an EMBL/GenBank/DDBJ whole genome shotgun (WGS) entry which is preliminary data.</text>
</comment>
<accession>A0A6N8HVQ7</accession>
<keyword evidence="5" id="KW-1185">Reference proteome</keyword>
<dbReference type="PROSITE" id="PS50893">
    <property type="entry name" value="ABC_TRANSPORTER_2"/>
    <property type="match status" value="1"/>
</dbReference>
<reference evidence="4 5" key="1">
    <citation type="submission" date="2019-09" db="EMBL/GenBank/DDBJ databases">
        <title>Genome sequence of Clostridium sp. EA1.</title>
        <authorList>
            <person name="Poehlein A."/>
            <person name="Bengelsdorf F.R."/>
            <person name="Daniel R."/>
        </authorList>
    </citation>
    <scope>NUCLEOTIDE SEQUENCE [LARGE SCALE GENOMIC DNA]</scope>
    <source>
        <strain evidence="4 5">EA1</strain>
    </source>
</reference>
<protein>
    <submittedName>
        <fullName evidence="4">ABC transporter ATP-binding protein YxdL</fullName>
    </submittedName>
</protein>
<dbReference type="Proteomes" id="UP000469440">
    <property type="component" value="Unassembled WGS sequence"/>
</dbReference>
<dbReference type="Gene3D" id="3.40.50.300">
    <property type="entry name" value="P-loop containing nucleotide triphosphate hydrolases"/>
    <property type="match status" value="1"/>
</dbReference>
<sequence>MIEMKNLVKKYGGKVVFSNFSLSIQQSSIVGLYGRSGSGKTTLLNLIGGLDLPDSGDILVNHKKLTKSLSELADYRRTYLGIIPQSFALLNFKSAFYNIALPLIGKAGKEEIEKEIEILSEKLEINTLLKDRPTELSAGERQRVAIARAVITKPAVILADEPTSALDETTQSIIKDLFLQEQNRGCTIIFSSHNKTFGEFADKIIQLP</sequence>
<dbReference type="PROSITE" id="PS00211">
    <property type="entry name" value="ABC_TRANSPORTER_1"/>
    <property type="match status" value="1"/>
</dbReference>
<evidence type="ECO:0000259" key="3">
    <source>
        <dbReference type="PROSITE" id="PS50893"/>
    </source>
</evidence>
<dbReference type="SUPFAM" id="SSF52540">
    <property type="entry name" value="P-loop containing nucleoside triphosphate hydrolases"/>
    <property type="match status" value="1"/>
</dbReference>
<dbReference type="RefSeq" id="WP_156989687.1">
    <property type="nucleotide sequence ID" value="NZ_VWXL01000014.1"/>
</dbReference>
<dbReference type="InterPro" id="IPR003593">
    <property type="entry name" value="AAA+_ATPase"/>
</dbReference>
<dbReference type="GO" id="GO:0022857">
    <property type="term" value="F:transmembrane transporter activity"/>
    <property type="evidence" value="ECO:0007669"/>
    <property type="project" value="TreeGrafter"/>
</dbReference>
<dbReference type="OrthoDB" id="9802264at2"/>
<dbReference type="Pfam" id="PF00005">
    <property type="entry name" value="ABC_tran"/>
    <property type="match status" value="1"/>
</dbReference>
<dbReference type="GO" id="GO:0005524">
    <property type="term" value="F:ATP binding"/>
    <property type="evidence" value="ECO:0007669"/>
    <property type="project" value="UniProtKB-KW"/>
</dbReference>
<dbReference type="GO" id="GO:0016887">
    <property type="term" value="F:ATP hydrolysis activity"/>
    <property type="evidence" value="ECO:0007669"/>
    <property type="project" value="InterPro"/>
</dbReference>
<feature type="domain" description="ABC transporter" evidence="3">
    <location>
        <begin position="2"/>
        <end position="207"/>
    </location>
</feature>
<dbReference type="InterPro" id="IPR003439">
    <property type="entry name" value="ABC_transporter-like_ATP-bd"/>
</dbReference>
<evidence type="ECO:0000256" key="1">
    <source>
        <dbReference type="ARBA" id="ARBA00022741"/>
    </source>
</evidence>
<name>A0A6N8HVQ7_9FIRM</name>
<dbReference type="SMART" id="SM00382">
    <property type="entry name" value="AAA"/>
    <property type="match status" value="1"/>
</dbReference>
<organism evidence="4 5">
    <name type="scientific">Caproicibacter fermentans</name>
    <dbReference type="NCBI Taxonomy" id="2576756"/>
    <lineage>
        <taxon>Bacteria</taxon>
        <taxon>Bacillati</taxon>
        <taxon>Bacillota</taxon>
        <taxon>Clostridia</taxon>
        <taxon>Eubacteriales</taxon>
        <taxon>Acutalibacteraceae</taxon>
        <taxon>Caproicibacter</taxon>
    </lineage>
</organism>
<dbReference type="InterPro" id="IPR027417">
    <property type="entry name" value="P-loop_NTPase"/>
</dbReference>
<dbReference type="PANTHER" id="PTHR24220">
    <property type="entry name" value="IMPORT ATP-BINDING PROTEIN"/>
    <property type="match status" value="1"/>
</dbReference>
<evidence type="ECO:0000256" key="2">
    <source>
        <dbReference type="ARBA" id="ARBA00022840"/>
    </source>
</evidence>
<dbReference type="InterPro" id="IPR017871">
    <property type="entry name" value="ABC_transporter-like_CS"/>
</dbReference>
<proteinExistence type="predicted"/>
<keyword evidence="1" id="KW-0547">Nucleotide-binding</keyword>
<keyword evidence="2 4" id="KW-0067">ATP-binding</keyword>
<dbReference type="EMBL" id="VWXL01000014">
    <property type="protein sequence ID" value="MVB09802.1"/>
    <property type="molecule type" value="Genomic_DNA"/>
</dbReference>
<dbReference type="GO" id="GO:0005886">
    <property type="term" value="C:plasma membrane"/>
    <property type="evidence" value="ECO:0007669"/>
    <property type="project" value="TreeGrafter"/>
</dbReference>
<evidence type="ECO:0000313" key="4">
    <source>
        <dbReference type="EMBL" id="MVB09802.1"/>
    </source>
</evidence>
<evidence type="ECO:0000313" key="5">
    <source>
        <dbReference type="Proteomes" id="UP000469440"/>
    </source>
</evidence>
<gene>
    <name evidence="4" type="primary">yxdL</name>
    <name evidence="4" type="ORF">CAFE_04670</name>
</gene>
<dbReference type="AlphaFoldDB" id="A0A6N8HVQ7"/>
<dbReference type="InterPro" id="IPR015854">
    <property type="entry name" value="ABC_transpr_LolD-like"/>
</dbReference>